<dbReference type="InterPro" id="IPR018289">
    <property type="entry name" value="MULE_transposase_dom"/>
</dbReference>
<evidence type="ECO:0000259" key="4">
    <source>
        <dbReference type="Pfam" id="PF26130"/>
    </source>
</evidence>
<feature type="compositionally biased region" description="Basic and acidic residues" evidence="1">
    <location>
        <begin position="123"/>
        <end position="133"/>
    </location>
</feature>
<feature type="domain" description="PB1-like" evidence="4">
    <location>
        <begin position="8"/>
        <end position="103"/>
    </location>
</feature>
<evidence type="ECO:0000313" key="5">
    <source>
        <dbReference type="EMBL" id="OMO71489.1"/>
    </source>
</evidence>
<reference evidence="5 6" key="1">
    <citation type="submission" date="2013-09" db="EMBL/GenBank/DDBJ databases">
        <title>Corchorus capsularis genome sequencing.</title>
        <authorList>
            <person name="Alam M."/>
            <person name="Haque M.S."/>
            <person name="Islam M.S."/>
            <person name="Emdad E.M."/>
            <person name="Islam M.M."/>
            <person name="Ahmed B."/>
            <person name="Halim A."/>
            <person name="Hossen Q.M.M."/>
            <person name="Hossain M.Z."/>
            <person name="Ahmed R."/>
            <person name="Khan M.M."/>
            <person name="Islam R."/>
            <person name="Rashid M.M."/>
            <person name="Khan S.A."/>
            <person name="Rahman M.S."/>
            <person name="Alam M."/>
        </authorList>
    </citation>
    <scope>NUCLEOTIDE SEQUENCE [LARGE SCALE GENOMIC DNA]</scope>
    <source>
        <strain evidence="6">cv. CVL-1</strain>
        <tissue evidence="5">Whole seedling</tissue>
    </source>
</reference>
<name>A0A1R3HM99_COCAP</name>
<feature type="domain" description="Transposase MuDR plant" evidence="2">
    <location>
        <begin position="289"/>
        <end position="350"/>
    </location>
</feature>
<accession>A0A1R3HM99</accession>
<gene>
    <name evidence="5" type="ORF">CCACVL1_18204</name>
</gene>
<feature type="region of interest" description="Disordered" evidence="1">
    <location>
        <begin position="234"/>
        <end position="278"/>
    </location>
</feature>
<dbReference type="STRING" id="210143.A0A1R3HM99"/>
<dbReference type="InterPro" id="IPR004332">
    <property type="entry name" value="Transposase_MuDR"/>
</dbReference>
<evidence type="ECO:0000259" key="2">
    <source>
        <dbReference type="Pfam" id="PF03108"/>
    </source>
</evidence>
<protein>
    <submittedName>
        <fullName evidence="5">Transposase, MuDR, plant</fullName>
    </submittedName>
</protein>
<dbReference type="Pfam" id="PF03108">
    <property type="entry name" value="DBD_Tnp_Mut"/>
    <property type="match status" value="1"/>
</dbReference>
<dbReference type="AlphaFoldDB" id="A0A1R3HM99"/>
<dbReference type="Pfam" id="PF26130">
    <property type="entry name" value="PB1-like"/>
    <property type="match status" value="1"/>
</dbReference>
<comment type="caution">
    <text evidence="5">The sequence shown here is derived from an EMBL/GenBank/DDBJ whole genome shotgun (WGS) entry which is preliminary data.</text>
</comment>
<dbReference type="Gramene" id="OMO71489">
    <property type="protein sequence ID" value="OMO71489"/>
    <property type="gene ID" value="CCACVL1_18204"/>
</dbReference>
<dbReference type="PANTHER" id="PTHR31973">
    <property type="entry name" value="POLYPROTEIN, PUTATIVE-RELATED"/>
    <property type="match status" value="1"/>
</dbReference>
<dbReference type="InterPro" id="IPR058594">
    <property type="entry name" value="PB1-like_dom_pln"/>
</dbReference>
<dbReference type="OrthoDB" id="1888602at2759"/>
<dbReference type="Proteomes" id="UP000188268">
    <property type="component" value="Unassembled WGS sequence"/>
</dbReference>
<evidence type="ECO:0000259" key="3">
    <source>
        <dbReference type="Pfam" id="PF10551"/>
    </source>
</evidence>
<sequence length="574" mass="65585">MSFFEGIVRLHYKGRFEVHDGGKRVTYVDGIVVELSQDPDKLSFYEFKGLLEDAGYVNFSKLYFLSPGKSLKDRLVLIEDDKYMDEVANHLRELGQIDLYVDHAIDGIADAVGNVDGVADKVGDGEGQGDHENVTGNEEADYVNDPLGNNDDGLEDNSGNVAEEEDNERLENFEDECGFFVDVENVNDSDDEVEAADPELMYSRSEFMRERDEMLAELGFEGYRVDVDQVGVGFDDIGGDEDVPAGDKGYESEYPDSDDPGDYPSEGEGRVNSKYPSYNPNAETPYIEEGMKFLNSKQFKEAVTLLSIKEHRAILWVKNSKVRVRARCKHETCPWLIYASYDKTTKSFQVRRFDSKHRCERAFTTARLSYKVLSNFITDDVHRDPYIKNDTLIHNVNVKFGFDVNLSMVRRAKKLLVDEVFLNYEKEFSHLEEYAAALKEHSPGTSVWMKCNIDDPEKPGKVFERYYICIEGLKKGFTLGCRQFLGLDGCWLKSLTKGELLVAVGRDANNQMFPVAWCLVENECKQTWAWFLERIMGDLDLGDGRGWVLMTDQMKVIWTKIRIYFRILVDPITI</sequence>
<dbReference type="Pfam" id="PF10551">
    <property type="entry name" value="MULE"/>
    <property type="match status" value="1"/>
</dbReference>
<dbReference type="OMA" id="DVEGIQC"/>
<keyword evidence="6" id="KW-1185">Reference proteome</keyword>
<dbReference type="EMBL" id="AWWV01011595">
    <property type="protein sequence ID" value="OMO71489.1"/>
    <property type="molecule type" value="Genomic_DNA"/>
</dbReference>
<proteinExistence type="predicted"/>
<evidence type="ECO:0000313" key="6">
    <source>
        <dbReference type="Proteomes" id="UP000188268"/>
    </source>
</evidence>
<evidence type="ECO:0000256" key="1">
    <source>
        <dbReference type="SAM" id="MobiDB-lite"/>
    </source>
</evidence>
<organism evidence="5 6">
    <name type="scientific">Corchorus capsularis</name>
    <name type="common">Jute</name>
    <dbReference type="NCBI Taxonomy" id="210143"/>
    <lineage>
        <taxon>Eukaryota</taxon>
        <taxon>Viridiplantae</taxon>
        <taxon>Streptophyta</taxon>
        <taxon>Embryophyta</taxon>
        <taxon>Tracheophyta</taxon>
        <taxon>Spermatophyta</taxon>
        <taxon>Magnoliopsida</taxon>
        <taxon>eudicotyledons</taxon>
        <taxon>Gunneridae</taxon>
        <taxon>Pentapetalae</taxon>
        <taxon>rosids</taxon>
        <taxon>malvids</taxon>
        <taxon>Malvales</taxon>
        <taxon>Malvaceae</taxon>
        <taxon>Grewioideae</taxon>
        <taxon>Apeibeae</taxon>
        <taxon>Corchorus</taxon>
    </lineage>
</organism>
<dbReference type="PANTHER" id="PTHR31973:SF189">
    <property type="entry name" value="TRANSPOSASE, MUDR, PLANT, MULE TRANSPOSASE DOMAIN PROTEIN-RELATED"/>
    <property type="match status" value="1"/>
</dbReference>
<feature type="region of interest" description="Disordered" evidence="1">
    <location>
        <begin position="123"/>
        <end position="166"/>
    </location>
</feature>
<feature type="domain" description="MULE transposase" evidence="3">
    <location>
        <begin position="485"/>
        <end position="561"/>
    </location>
</feature>